<reference evidence="2 3" key="1">
    <citation type="submission" date="2015-12" db="EMBL/GenBank/DDBJ databases">
        <title>Complete genome of Lacimicrobium alkaliphilum KCTC 32984.</title>
        <authorList>
            <person name="Kim S.-G."/>
            <person name="Lee Y.-J."/>
        </authorList>
    </citation>
    <scope>NUCLEOTIDE SEQUENCE [LARGE SCALE GENOMIC DNA]</scope>
    <source>
        <strain evidence="2 3">YelD216</strain>
    </source>
</reference>
<dbReference type="Proteomes" id="UP000068447">
    <property type="component" value="Chromosome"/>
</dbReference>
<keyword evidence="3" id="KW-1185">Reference proteome</keyword>
<sequence length="107" mass="11831">MTVSDICLVLCTCPDNEVAGQIARAAVEQKRAACVNILPGLTSVYSWQGKVEQDSEVQLLMKTTHGNTDELYKLALSLHPYDEPEWLVIDVCGGSATYLDWIRSSTR</sequence>
<dbReference type="Gene3D" id="3.30.70.120">
    <property type="match status" value="1"/>
</dbReference>
<dbReference type="PANTHER" id="PTHR23419:SF8">
    <property type="entry name" value="FI09726P"/>
    <property type="match status" value="1"/>
</dbReference>
<dbReference type="InterPro" id="IPR015867">
    <property type="entry name" value="N-reg_PII/ATP_PRibTrfase_C"/>
</dbReference>
<comment type="similarity">
    <text evidence="1">Belongs to the CutA family.</text>
</comment>
<dbReference type="STRING" id="1526571.AT746_17745"/>
<dbReference type="PANTHER" id="PTHR23419">
    <property type="entry name" value="DIVALENT CATION TOLERANCE CUTA-RELATED"/>
    <property type="match status" value="1"/>
</dbReference>
<evidence type="ECO:0000313" key="2">
    <source>
        <dbReference type="EMBL" id="ALS99924.1"/>
    </source>
</evidence>
<dbReference type="RefSeq" id="WP_062483187.1">
    <property type="nucleotide sequence ID" value="NZ_CP013650.1"/>
</dbReference>
<dbReference type="GO" id="GO:0010038">
    <property type="term" value="P:response to metal ion"/>
    <property type="evidence" value="ECO:0007669"/>
    <property type="project" value="InterPro"/>
</dbReference>
<gene>
    <name evidence="2" type="ORF">AT746_17745</name>
</gene>
<evidence type="ECO:0008006" key="4">
    <source>
        <dbReference type="Google" id="ProtNLM"/>
    </source>
</evidence>
<protein>
    <recommendedName>
        <fullName evidence="4">Divalent-cation tolerance protein CutA</fullName>
    </recommendedName>
</protein>
<dbReference type="SUPFAM" id="SSF54913">
    <property type="entry name" value="GlnB-like"/>
    <property type="match status" value="1"/>
</dbReference>
<dbReference type="KEGG" id="lal:AT746_17745"/>
<dbReference type="InterPro" id="IPR004323">
    <property type="entry name" value="Ion_tolerance_CutA"/>
</dbReference>
<dbReference type="AlphaFoldDB" id="A0A0U2ZBQ7"/>
<accession>A0A0U2ZBQ7</accession>
<evidence type="ECO:0000313" key="3">
    <source>
        <dbReference type="Proteomes" id="UP000068447"/>
    </source>
</evidence>
<evidence type="ECO:0000256" key="1">
    <source>
        <dbReference type="ARBA" id="ARBA00010169"/>
    </source>
</evidence>
<dbReference type="EMBL" id="CP013650">
    <property type="protein sequence ID" value="ALS99924.1"/>
    <property type="molecule type" value="Genomic_DNA"/>
</dbReference>
<organism evidence="2 3">
    <name type="scientific">Lacimicrobium alkaliphilum</name>
    <dbReference type="NCBI Taxonomy" id="1526571"/>
    <lineage>
        <taxon>Bacteria</taxon>
        <taxon>Pseudomonadati</taxon>
        <taxon>Pseudomonadota</taxon>
        <taxon>Gammaproteobacteria</taxon>
        <taxon>Alteromonadales</taxon>
        <taxon>Alteromonadaceae</taxon>
        <taxon>Lacimicrobium</taxon>
    </lineage>
</organism>
<proteinExistence type="inferred from homology"/>
<dbReference type="GO" id="GO:0005507">
    <property type="term" value="F:copper ion binding"/>
    <property type="evidence" value="ECO:0007669"/>
    <property type="project" value="TreeGrafter"/>
</dbReference>
<dbReference type="Pfam" id="PF03091">
    <property type="entry name" value="CutA1"/>
    <property type="match status" value="1"/>
</dbReference>
<dbReference type="InterPro" id="IPR011322">
    <property type="entry name" value="N-reg_PII-like_a/b"/>
</dbReference>
<dbReference type="OrthoDB" id="37622at2"/>
<name>A0A0U2ZBQ7_9ALTE</name>